<evidence type="ECO:0000313" key="3">
    <source>
        <dbReference type="Proteomes" id="UP000318571"/>
    </source>
</evidence>
<name>A0A553NU61_TIGCA</name>
<protein>
    <submittedName>
        <fullName evidence="2">Uncharacterized protein</fullName>
    </submittedName>
</protein>
<reference evidence="2 3" key="1">
    <citation type="journal article" date="2018" name="Nat. Ecol. Evol.">
        <title>Genomic signatures of mitonuclear coevolution across populations of Tigriopus californicus.</title>
        <authorList>
            <person name="Barreto F.S."/>
            <person name="Watson E.T."/>
            <person name="Lima T.G."/>
            <person name="Willett C.S."/>
            <person name="Edmands S."/>
            <person name="Li W."/>
            <person name="Burton R.S."/>
        </authorList>
    </citation>
    <scope>NUCLEOTIDE SEQUENCE [LARGE SCALE GENOMIC DNA]</scope>
    <source>
        <strain evidence="2 3">San Diego</strain>
    </source>
</reference>
<dbReference type="AlphaFoldDB" id="A0A553NU61"/>
<feature type="signal peptide" evidence="1">
    <location>
        <begin position="1"/>
        <end position="21"/>
    </location>
</feature>
<evidence type="ECO:0000313" key="2">
    <source>
        <dbReference type="EMBL" id="TRY68975.1"/>
    </source>
</evidence>
<accession>A0A553NU61</accession>
<organism evidence="2 3">
    <name type="scientific">Tigriopus californicus</name>
    <name type="common">Marine copepod</name>
    <dbReference type="NCBI Taxonomy" id="6832"/>
    <lineage>
        <taxon>Eukaryota</taxon>
        <taxon>Metazoa</taxon>
        <taxon>Ecdysozoa</taxon>
        <taxon>Arthropoda</taxon>
        <taxon>Crustacea</taxon>
        <taxon>Multicrustacea</taxon>
        <taxon>Hexanauplia</taxon>
        <taxon>Copepoda</taxon>
        <taxon>Harpacticoida</taxon>
        <taxon>Harpacticidae</taxon>
        <taxon>Tigriopus</taxon>
    </lineage>
</organism>
<dbReference type="OMA" id="CEMIYAR"/>
<comment type="caution">
    <text evidence="2">The sequence shown here is derived from an EMBL/GenBank/DDBJ whole genome shotgun (WGS) entry which is preliminary data.</text>
</comment>
<keyword evidence="1" id="KW-0732">Signal</keyword>
<dbReference type="Proteomes" id="UP000318571">
    <property type="component" value="Chromosome 1"/>
</dbReference>
<evidence type="ECO:0000256" key="1">
    <source>
        <dbReference type="SAM" id="SignalP"/>
    </source>
</evidence>
<gene>
    <name evidence="2" type="ORF">TCAL_14211</name>
</gene>
<feature type="chain" id="PRO_5021806503" evidence="1">
    <location>
        <begin position="22"/>
        <end position="202"/>
    </location>
</feature>
<dbReference type="EMBL" id="VCGU01000010">
    <property type="protein sequence ID" value="TRY68975.1"/>
    <property type="molecule type" value="Genomic_DNA"/>
</dbReference>
<sequence>MKYFTKLTVLIVFCGIGVALTEPINLGTAIVVGLGLKKAALIGDALSNRRRKNNFGNRRRFNGYKSKRRRNVRSVEEPSFVTPDLPESAEEQIEKLLLKASIEDVFDCDKKFVCEVSTKPLEAMDFTERAIYDLFGHRGTNLDVKDTSVEFQLAHAVGHLAGYEQCEMIYARCNLPYADILSSMERRFERQGSTEEESVNGL</sequence>
<keyword evidence="3" id="KW-1185">Reference proteome</keyword>
<proteinExistence type="predicted"/>